<dbReference type="Proteomes" id="UP000305202">
    <property type="component" value="Unassembled WGS sequence"/>
</dbReference>
<evidence type="ECO:0000313" key="1">
    <source>
        <dbReference type="EMBL" id="TKI04246.1"/>
    </source>
</evidence>
<protein>
    <submittedName>
        <fullName evidence="1">AsmA family protein</fullName>
    </submittedName>
</protein>
<comment type="caution">
    <text evidence="1">The sequence shown here is derived from an EMBL/GenBank/DDBJ whole genome shotgun (WGS) entry which is preliminary data.</text>
</comment>
<keyword evidence="2" id="KW-1185">Reference proteome</keyword>
<dbReference type="EMBL" id="SZPQ01000031">
    <property type="protein sequence ID" value="TKI04246.1"/>
    <property type="molecule type" value="Genomic_DNA"/>
</dbReference>
<accession>A0ABY2SGJ4</accession>
<reference evidence="1 2" key="1">
    <citation type="submission" date="2019-04" db="EMBL/GenBank/DDBJ databases">
        <authorList>
            <person name="Li M."/>
            <person name="Gao C."/>
        </authorList>
    </citation>
    <scope>NUCLEOTIDE SEQUENCE [LARGE SCALE GENOMIC DNA]</scope>
    <source>
        <strain evidence="1 2">BGMRC 2031</strain>
    </source>
</reference>
<sequence>MKFIGKLLLSIFLLLLLLIILIYVVLQTSWGAGWVGKYITGHSGYQLTLGKIDHNWTSPSEISLDNVTFGYKGRPPIVVAKQLTAGFSARQLTDPFHFYRIQLQDGTLNLNSTSPSLPFAADVLQLSGMAVQSPHGGWRLNGQNINGGITPWQPQADYPLGRDARFQLSASSLTLNGIPAENVLVQGEINDHRLRLDNLGADISQGELTGNARRDENGDWQVDNLRLSNVRMQTDKTLDAFLRQVSQVPKITINRFDLIDARMEGQNWAFNDLDLTLRDVTFQDGDWSSDDGSLSFNATDLIDGAIHLDDPIADLAFSPRGIEIRQFSGRWEGGLMRTSGRWLRDGRQLALDELMVAGLEYTLPANWRESWMQPLPSWLAGVSVAKFTANRNLLIDINPDFPFQITALDGYGQQLELARNHQWGIWSGSLTLNGSDATFNKIDIRRPSLTLNADPAKITISELSAFVGDGLLEATAVMNQQPTRDFTVNLNGRAVAPNILEHWGWPTVPFSGNGNLQLTLTGRLPADLPLRPSLNGRLQVQGSNGQALNQVMEHGALAGMEPAATPAQQ</sequence>
<proteinExistence type="predicted"/>
<dbReference type="RefSeq" id="WP_136991685.1">
    <property type="nucleotide sequence ID" value="NZ_SZPQ01000031.1"/>
</dbReference>
<name>A0ABY2SGJ4_9HYPH</name>
<organism evidence="1 2">
    <name type="scientific">Martelella alba</name>
    <dbReference type="NCBI Taxonomy" id="2590451"/>
    <lineage>
        <taxon>Bacteria</taxon>
        <taxon>Pseudomonadati</taxon>
        <taxon>Pseudomonadota</taxon>
        <taxon>Alphaproteobacteria</taxon>
        <taxon>Hyphomicrobiales</taxon>
        <taxon>Aurantimonadaceae</taxon>
        <taxon>Martelella</taxon>
    </lineage>
</organism>
<evidence type="ECO:0000313" key="2">
    <source>
        <dbReference type="Proteomes" id="UP000305202"/>
    </source>
</evidence>
<gene>
    <name evidence="1" type="ORF">FCN80_18720</name>
</gene>